<dbReference type="CDD" id="cd09272">
    <property type="entry name" value="RNase_HI_RT_Ty1"/>
    <property type="match status" value="1"/>
</dbReference>
<sequence>MITRSKHGIFKPKTYEVTTPTQKLHDPFKEPKTIKEALAIPNWKQAMDQEYNALIHNKTWVLTHLPVGANLVGCKWIFKVKTNADGTINRHKARLMAKGFNQQSGLDFTETFIPVVKPITIRTVLTIALSLNWSLRQLDIANAFLNGDLQETIYMAQPPGFTNGDKNMVCKLQKFLYGLKQAPRAWFQKLHDTLSVLGFNYAKSDCSLFFRITTSNIILILVYVDDLIISGSSQTEIDSVVTHLQTRFPARDLGFPNYFPGIQVTQMSNNSLHLTQTKYINDLLKRANMVTAKPVTTRMFQFRVVSLKLTNSDKDPCENPSLYRSIVGSLQYLIITRPEISFSVNKVCQFMQEPKATHWQAVKRILRYLCGTATTGIVLSKSNNLHIFAFCDADWGVDVDDRKSTTGFCVFLGCNPISWSSRKQQAVSRSTIEAEYRSLAAVTAEITWMKNLLHELQVPNIRTPKIYCDNLSAVLLAANPILHSKTKHFELDLYFVRDKVQKREISVQHIPSLEQTADIFTKPLTYPSFSSCMYKLRLHFCSPISLRESVKGI</sequence>
<feature type="domain" description="Reverse transcriptase Ty1/copia-type" evidence="1">
    <location>
        <begin position="57"/>
        <end position="299"/>
    </location>
</feature>
<organism evidence="2 3">
    <name type="scientific">Cajanus cajan</name>
    <name type="common">Pigeon pea</name>
    <name type="synonym">Cajanus indicus</name>
    <dbReference type="NCBI Taxonomy" id="3821"/>
    <lineage>
        <taxon>Eukaryota</taxon>
        <taxon>Viridiplantae</taxon>
        <taxon>Streptophyta</taxon>
        <taxon>Embryophyta</taxon>
        <taxon>Tracheophyta</taxon>
        <taxon>Spermatophyta</taxon>
        <taxon>Magnoliopsida</taxon>
        <taxon>eudicotyledons</taxon>
        <taxon>Gunneridae</taxon>
        <taxon>Pentapetalae</taxon>
        <taxon>rosids</taxon>
        <taxon>fabids</taxon>
        <taxon>Fabales</taxon>
        <taxon>Fabaceae</taxon>
        <taxon>Papilionoideae</taxon>
        <taxon>50 kb inversion clade</taxon>
        <taxon>NPAAA clade</taxon>
        <taxon>indigoferoid/millettioid clade</taxon>
        <taxon>Phaseoleae</taxon>
        <taxon>Cajanus</taxon>
    </lineage>
</organism>
<dbReference type="PANTHER" id="PTHR11439">
    <property type="entry name" value="GAG-POL-RELATED RETROTRANSPOSON"/>
    <property type="match status" value="1"/>
</dbReference>
<dbReference type="EMBL" id="KQ483452">
    <property type="protein sequence ID" value="KYP50571.1"/>
    <property type="molecule type" value="Genomic_DNA"/>
</dbReference>
<name>A0A151S750_CAJCA</name>
<reference evidence="2" key="1">
    <citation type="journal article" date="2012" name="Nat. Biotechnol.">
        <title>Draft genome sequence of pigeonpea (Cajanus cajan), an orphan legume crop of resource-poor farmers.</title>
        <authorList>
            <person name="Varshney R.K."/>
            <person name="Chen W."/>
            <person name="Li Y."/>
            <person name="Bharti A.K."/>
            <person name="Saxena R.K."/>
            <person name="Schlueter J.A."/>
            <person name="Donoghue M.T."/>
            <person name="Azam S."/>
            <person name="Fan G."/>
            <person name="Whaley A.M."/>
            <person name="Farmer A.D."/>
            <person name="Sheridan J."/>
            <person name="Iwata A."/>
            <person name="Tuteja R."/>
            <person name="Penmetsa R.V."/>
            <person name="Wu W."/>
            <person name="Upadhyaya H.D."/>
            <person name="Yang S.P."/>
            <person name="Shah T."/>
            <person name="Saxena K.B."/>
            <person name="Michael T."/>
            <person name="McCombie W.R."/>
            <person name="Yang B."/>
            <person name="Zhang G."/>
            <person name="Yang H."/>
            <person name="Wang J."/>
            <person name="Spillane C."/>
            <person name="Cook D.R."/>
            <person name="May G.D."/>
            <person name="Xu X."/>
            <person name="Jackson S.A."/>
        </authorList>
    </citation>
    <scope>NUCLEOTIDE SEQUENCE [LARGE SCALE GENOMIC DNA]</scope>
</reference>
<gene>
    <name evidence="2" type="ORF">KK1_027627</name>
</gene>
<dbReference type="InterPro" id="IPR043502">
    <property type="entry name" value="DNA/RNA_pol_sf"/>
</dbReference>
<dbReference type="InterPro" id="IPR013103">
    <property type="entry name" value="RVT_2"/>
</dbReference>
<dbReference type="Proteomes" id="UP000075243">
    <property type="component" value="Unassembled WGS sequence"/>
</dbReference>
<evidence type="ECO:0000313" key="3">
    <source>
        <dbReference type="Proteomes" id="UP000075243"/>
    </source>
</evidence>
<dbReference type="PANTHER" id="PTHR11439:SF455">
    <property type="entry name" value="RLK (RECEPTOR-LIKE PROTEIN KINASE) 8, PUTATIVE-RELATED"/>
    <property type="match status" value="1"/>
</dbReference>
<proteinExistence type="predicted"/>
<evidence type="ECO:0000313" key="2">
    <source>
        <dbReference type="EMBL" id="KYP50571.1"/>
    </source>
</evidence>
<dbReference type="SUPFAM" id="SSF56672">
    <property type="entry name" value="DNA/RNA polymerases"/>
    <property type="match status" value="1"/>
</dbReference>
<keyword evidence="3" id="KW-1185">Reference proteome</keyword>
<evidence type="ECO:0000259" key="1">
    <source>
        <dbReference type="Pfam" id="PF07727"/>
    </source>
</evidence>
<protein>
    <submittedName>
        <fullName evidence="2">Retrovirus-related Pol polyprotein from transposon TNT 1-94</fullName>
    </submittedName>
</protein>
<dbReference type="OMA" id="ANSEPEW"/>
<accession>A0A151S750</accession>
<dbReference type="Gramene" id="C.cajan_27269.t">
    <property type="protein sequence ID" value="C.cajan_27269.t"/>
    <property type="gene ID" value="C.cajan_27269"/>
</dbReference>
<dbReference type="AlphaFoldDB" id="A0A151S750"/>
<dbReference type="Pfam" id="PF07727">
    <property type="entry name" value="RVT_2"/>
    <property type="match status" value="1"/>
</dbReference>